<proteinExistence type="predicted"/>
<evidence type="ECO:0000313" key="2">
    <source>
        <dbReference type="Proteomes" id="UP001157502"/>
    </source>
</evidence>
<protein>
    <submittedName>
        <fullName evidence="1">Uncharacterized protein</fullName>
    </submittedName>
</protein>
<dbReference type="Proteomes" id="UP001157502">
    <property type="component" value="Chromosome 11"/>
</dbReference>
<comment type="caution">
    <text evidence="1">The sequence shown here is derived from an EMBL/GenBank/DDBJ whole genome shotgun (WGS) entry which is preliminary data.</text>
</comment>
<evidence type="ECO:0000313" key="1">
    <source>
        <dbReference type="EMBL" id="KAJ8005109.1"/>
    </source>
</evidence>
<name>A0ACC2GN62_DALPE</name>
<keyword evidence="2" id="KW-1185">Reference proteome</keyword>
<sequence>MTPTTNILVFAVSLLFLLAAPLITSEDKFPSPPSSSLRTNPWPRQGRPTAPPQISPSPPLLPLATHANLYANALRVAPKVPEKLPESPGVPEPLPRPLAQIMFPKNVTSAASGALAPPLGAAQVAPPPRRLVDMDVCHRYYDVMGQVDGTFNCSNDGFIYCCGTCHYRFCCPDRNRRLEQSSCNNYDSPEWAKTQAPNAIPIDDEEPEQDPLQPLSHNTGFVIGGVIVFMVAVAVGIKIMFDKVSRQANQGEINMPRALVDMLRHQSSPVQQDERNNSVVLCASGEAQGTLGRPPKNIYAPCLPSKDNR</sequence>
<reference evidence="1" key="1">
    <citation type="submission" date="2021-05" db="EMBL/GenBank/DDBJ databases">
        <authorList>
            <person name="Pan Q."/>
            <person name="Jouanno E."/>
            <person name="Zahm M."/>
            <person name="Klopp C."/>
            <person name="Cabau C."/>
            <person name="Louis A."/>
            <person name="Berthelot C."/>
            <person name="Parey E."/>
            <person name="Roest Crollius H."/>
            <person name="Montfort J."/>
            <person name="Robinson-Rechavi M."/>
            <person name="Bouchez O."/>
            <person name="Lampietro C."/>
            <person name="Lopez Roques C."/>
            <person name="Donnadieu C."/>
            <person name="Postlethwait J."/>
            <person name="Bobe J."/>
            <person name="Dillon D."/>
            <person name="Chandos A."/>
            <person name="von Hippel F."/>
            <person name="Guiguen Y."/>
        </authorList>
    </citation>
    <scope>NUCLEOTIDE SEQUENCE</scope>
    <source>
        <strain evidence="1">YG-Jan2019</strain>
    </source>
</reference>
<organism evidence="1 2">
    <name type="scientific">Dallia pectoralis</name>
    <name type="common">Alaska blackfish</name>
    <dbReference type="NCBI Taxonomy" id="75939"/>
    <lineage>
        <taxon>Eukaryota</taxon>
        <taxon>Metazoa</taxon>
        <taxon>Chordata</taxon>
        <taxon>Craniata</taxon>
        <taxon>Vertebrata</taxon>
        <taxon>Euteleostomi</taxon>
        <taxon>Actinopterygii</taxon>
        <taxon>Neopterygii</taxon>
        <taxon>Teleostei</taxon>
        <taxon>Protacanthopterygii</taxon>
        <taxon>Esociformes</taxon>
        <taxon>Umbridae</taxon>
        <taxon>Dallia</taxon>
    </lineage>
</organism>
<accession>A0ACC2GN62</accession>
<gene>
    <name evidence="1" type="ORF">DPEC_G00143240</name>
</gene>
<dbReference type="EMBL" id="CM055738">
    <property type="protein sequence ID" value="KAJ8005109.1"/>
    <property type="molecule type" value="Genomic_DNA"/>
</dbReference>